<dbReference type="GO" id="GO:0005975">
    <property type="term" value="P:carbohydrate metabolic process"/>
    <property type="evidence" value="ECO:0007669"/>
    <property type="project" value="InterPro"/>
</dbReference>
<dbReference type="InterPro" id="IPR006311">
    <property type="entry name" value="TAT_signal"/>
</dbReference>
<dbReference type="AlphaFoldDB" id="A0A7X5TQE2"/>
<dbReference type="Pfam" id="PF17678">
    <property type="entry name" value="Glyco_hydro_92N"/>
    <property type="match status" value="1"/>
</dbReference>
<dbReference type="InterPro" id="IPR050883">
    <property type="entry name" value="PNGase"/>
</dbReference>
<dbReference type="SUPFAM" id="SSF48208">
    <property type="entry name" value="Six-hairpin glycosidases"/>
    <property type="match status" value="1"/>
</dbReference>
<comment type="caution">
    <text evidence="4">The sequence shown here is derived from an EMBL/GenBank/DDBJ whole genome shotgun (WGS) entry which is preliminary data.</text>
</comment>
<dbReference type="InterPro" id="IPR008928">
    <property type="entry name" value="6-hairpin_glycosidase_sf"/>
</dbReference>
<protein>
    <submittedName>
        <fullName evidence="4">Alpha-mannosidase</fullName>
    </submittedName>
</protein>
<dbReference type="PANTHER" id="PTHR12143:SF39">
    <property type="entry name" value="SECRETED PROTEIN"/>
    <property type="match status" value="1"/>
</dbReference>
<feature type="domain" description="Glycosyl hydrolase family 92 N-terminal" evidence="3">
    <location>
        <begin position="51"/>
        <end position="315"/>
    </location>
</feature>
<dbReference type="Gene3D" id="2.70.98.10">
    <property type="match status" value="1"/>
</dbReference>
<dbReference type="NCBIfam" id="TIGR01180">
    <property type="entry name" value="aman2_put"/>
    <property type="match status" value="1"/>
</dbReference>
<organism evidence="4 5">
    <name type="scientific">Luteibacter yeojuensis</name>
    <dbReference type="NCBI Taxonomy" id="345309"/>
    <lineage>
        <taxon>Bacteria</taxon>
        <taxon>Pseudomonadati</taxon>
        <taxon>Pseudomonadota</taxon>
        <taxon>Gammaproteobacteria</taxon>
        <taxon>Lysobacterales</taxon>
        <taxon>Rhodanobacteraceae</taxon>
        <taxon>Luteibacter</taxon>
    </lineage>
</organism>
<sequence>MVTRRRFLQGMAAVTAIGQLGSLTALADGVQEGLKAPSTGGGTAGEGVLRYVDVFVGTGGHGHTFPGATRPFGMVQLSPDTYNAQWDGSSGYHQGDGSIMGFSHTHLSGTGASDMLDFLVMPSMGPVLLQPGDRDYDGVNYVSRFDAKKVSGDKAPKGYKSGVKGYRSHYTGEQAHPGYYRAKLTRFDILAELTATLRAGMHRYTFGKEGDAHLLVDLTHGFADAMDKPTNVTDAELTLVGNDTLVGGRRVWQWASGRVIYFAMKLSRPVASVTLYKDDKALPAGTAAAKGDHLKAALHFDKASSAPLLVKVGISGVDIDGAMRNLDGEIPGWDFEAVRASAEAEWEGELSKIHIDSSSDKIKRTFYSSLYHTMLAPTVFSDIDGRYRGMDKAVHTLPEGRHNYSTYSLWDTYRAEHPLLTLYQSERVPDLVDGIVRNAVESPSGAPVWPLQGIETVCMIGYHSAVVLAEAQAKGFTGIDYAKAWPVFRRRAMQDDYFGLTYYRKLGYIPSDKEGEAVSKTLEYAYDDWAVAHMADALGHAEDAELLRKQSKNYANVFDKEKQFVRPRAEDGSWIEPFDPVSIGHSKRWRDFTESNAWQATFLNQHDVYNYMALFGGEQAFEKKLDALFNADPTLPDNAPPDIAGLVGQYAFGNEPGHHMPYLYAYSGTHHKTQARVRMLLETMYLPEPDGLPGNEDCGQMSAWYVMSAMGLYAVDPVSTNYVFGSPILDRAELKVGGGRTLVIETKDNGPGRAYIQSVTWNGQPWTKSWISHKELTAGGTLSFVMGDTPNESFGKSAADRPPSFGSPAKA</sequence>
<dbReference type="EMBL" id="JAAQTL010000001">
    <property type="protein sequence ID" value="NID15723.1"/>
    <property type="molecule type" value="Genomic_DNA"/>
</dbReference>
<dbReference type="GO" id="GO:0006516">
    <property type="term" value="P:glycoprotein catabolic process"/>
    <property type="evidence" value="ECO:0007669"/>
    <property type="project" value="TreeGrafter"/>
</dbReference>
<dbReference type="InterPro" id="IPR041371">
    <property type="entry name" value="GH92_N"/>
</dbReference>
<dbReference type="GO" id="GO:0030246">
    <property type="term" value="F:carbohydrate binding"/>
    <property type="evidence" value="ECO:0007669"/>
    <property type="project" value="InterPro"/>
</dbReference>
<dbReference type="InterPro" id="IPR014718">
    <property type="entry name" value="GH-type_carb-bd"/>
</dbReference>
<evidence type="ECO:0000313" key="5">
    <source>
        <dbReference type="Proteomes" id="UP000518878"/>
    </source>
</evidence>
<name>A0A7X5TQE2_9GAMM</name>
<dbReference type="FunFam" id="3.30.2080.10:FF:000001">
    <property type="entry name" value="Alpha-1,2-mannosidase subfamily"/>
    <property type="match status" value="1"/>
</dbReference>
<feature type="domain" description="Glycosyl hydrolase family 92" evidence="2">
    <location>
        <begin position="322"/>
        <end position="788"/>
    </location>
</feature>
<accession>A0A7X5TQE2</accession>
<keyword evidence="1" id="KW-0732">Signal</keyword>
<evidence type="ECO:0000259" key="3">
    <source>
        <dbReference type="Pfam" id="PF17678"/>
    </source>
</evidence>
<dbReference type="PROSITE" id="PS51318">
    <property type="entry name" value="TAT"/>
    <property type="match status" value="1"/>
</dbReference>
<dbReference type="InterPro" id="IPR005887">
    <property type="entry name" value="GH92_a_mannosidase_put"/>
</dbReference>
<evidence type="ECO:0000256" key="1">
    <source>
        <dbReference type="SAM" id="SignalP"/>
    </source>
</evidence>
<dbReference type="PANTHER" id="PTHR12143">
    <property type="entry name" value="PEPTIDE N-GLYCANASE PNGASE -RELATED"/>
    <property type="match status" value="1"/>
</dbReference>
<proteinExistence type="predicted"/>
<feature type="signal peptide" evidence="1">
    <location>
        <begin position="1"/>
        <end position="27"/>
    </location>
</feature>
<dbReference type="GO" id="GO:0000224">
    <property type="term" value="F:peptide-N4-(N-acetyl-beta-glucosaminyl)asparagine amidase activity"/>
    <property type="evidence" value="ECO:0007669"/>
    <property type="project" value="TreeGrafter"/>
</dbReference>
<evidence type="ECO:0000259" key="2">
    <source>
        <dbReference type="Pfam" id="PF07971"/>
    </source>
</evidence>
<dbReference type="Gene3D" id="1.20.1610.10">
    <property type="entry name" value="alpha-1,2-mannosidases domains"/>
    <property type="match status" value="1"/>
</dbReference>
<evidence type="ECO:0000313" key="4">
    <source>
        <dbReference type="EMBL" id="NID15723.1"/>
    </source>
</evidence>
<dbReference type="Gene3D" id="3.30.2080.10">
    <property type="entry name" value="GH92 mannosidase domain"/>
    <property type="match status" value="1"/>
</dbReference>
<dbReference type="RefSeq" id="WP_166699427.1">
    <property type="nucleotide sequence ID" value="NZ_JAAQTL010000001.1"/>
</dbReference>
<feature type="chain" id="PRO_5030787504" evidence="1">
    <location>
        <begin position="28"/>
        <end position="811"/>
    </location>
</feature>
<dbReference type="InterPro" id="IPR012939">
    <property type="entry name" value="Glyco_hydro_92"/>
</dbReference>
<dbReference type="Proteomes" id="UP000518878">
    <property type="component" value="Unassembled WGS sequence"/>
</dbReference>
<gene>
    <name evidence="4" type="ORF">HBF32_09675</name>
</gene>
<keyword evidence="5" id="KW-1185">Reference proteome</keyword>
<dbReference type="Gene3D" id="1.20.1050.60">
    <property type="entry name" value="alpha-1,2-mannosidase"/>
    <property type="match status" value="1"/>
</dbReference>
<dbReference type="GO" id="GO:0005829">
    <property type="term" value="C:cytosol"/>
    <property type="evidence" value="ECO:0007669"/>
    <property type="project" value="TreeGrafter"/>
</dbReference>
<reference evidence="4 5" key="1">
    <citation type="journal article" date="2006" name="Int. J. Syst. Evol. Microbiol.">
        <title>Dyella yeojuensis sp. nov., isolated from greenhouse soil in Korea.</title>
        <authorList>
            <person name="Kim B.Y."/>
            <person name="Weon H.Y."/>
            <person name="Lee K.H."/>
            <person name="Seok S.J."/>
            <person name="Kwon S.W."/>
            <person name="Go S.J."/>
            <person name="Stackebrandt E."/>
        </authorList>
    </citation>
    <scope>NUCLEOTIDE SEQUENCE [LARGE SCALE GENOMIC DNA]</scope>
    <source>
        <strain evidence="4 5">DSM 17673</strain>
    </source>
</reference>
<dbReference type="Pfam" id="PF07971">
    <property type="entry name" value="Glyco_hydro_92"/>
    <property type="match status" value="1"/>
</dbReference>